<comment type="caution">
    <text evidence="15">The sequence shown here is derived from an EMBL/GenBank/DDBJ whole genome shotgun (WGS) entry which is preliminary data.</text>
</comment>
<dbReference type="Proteomes" id="UP000529852">
    <property type="component" value="Unassembled WGS sequence"/>
</dbReference>
<evidence type="ECO:0000256" key="5">
    <source>
        <dbReference type="ARBA" id="ARBA00022679"/>
    </source>
</evidence>
<keyword evidence="5 15" id="KW-0808">Transferase</keyword>
<evidence type="ECO:0000256" key="10">
    <source>
        <dbReference type="ARBA" id="ARBA00023098"/>
    </source>
</evidence>
<evidence type="ECO:0000313" key="16">
    <source>
        <dbReference type="Proteomes" id="UP000529852"/>
    </source>
</evidence>
<proteinExistence type="inferred from homology"/>
<evidence type="ECO:0000256" key="4">
    <source>
        <dbReference type="ARBA" id="ARBA00022676"/>
    </source>
</evidence>
<evidence type="ECO:0000256" key="11">
    <source>
        <dbReference type="ARBA" id="ARBA00023136"/>
    </source>
</evidence>
<evidence type="ECO:0000256" key="1">
    <source>
        <dbReference type="ARBA" id="ARBA00004323"/>
    </source>
</evidence>
<evidence type="ECO:0000256" key="8">
    <source>
        <dbReference type="ARBA" id="ARBA00022989"/>
    </source>
</evidence>
<dbReference type="GO" id="GO:0008499">
    <property type="term" value="F:N-acetyl-beta-D-glucosaminide beta-(1,3)-galactosyltransferase activity"/>
    <property type="evidence" value="ECO:0007669"/>
    <property type="project" value="TreeGrafter"/>
</dbReference>
<protein>
    <recommendedName>
        <fullName evidence="14">Hexosyltransferase</fullName>
        <ecNumber evidence="14">2.4.1.-</ecNumber>
    </recommendedName>
</protein>
<feature type="non-terminal residue" evidence="15">
    <location>
        <position position="69"/>
    </location>
</feature>
<reference evidence="15 16" key="1">
    <citation type="submission" date="2019-09" db="EMBL/GenBank/DDBJ databases">
        <title>Bird 10,000 Genomes (B10K) Project - Family phase.</title>
        <authorList>
            <person name="Zhang G."/>
        </authorList>
    </citation>
    <scope>NUCLEOTIDE SEQUENCE [LARGE SCALE GENOMIC DNA]</scope>
    <source>
        <strain evidence="15">B10K-DU-003-06</strain>
    </source>
</reference>
<sequence>CHKNPPFLVLLVASSPQHVGARMAIRQTWGKGRMVAGKRLVTFFLLGSTMDPLQQADIAAEGQKHRDII</sequence>
<dbReference type="Pfam" id="PF01762">
    <property type="entry name" value="Galactosyl_T"/>
    <property type="match status" value="1"/>
</dbReference>
<keyword evidence="11" id="KW-0472">Membrane</keyword>
<dbReference type="EMBL" id="VYZD01000246">
    <property type="protein sequence ID" value="NWR88204.1"/>
    <property type="molecule type" value="Genomic_DNA"/>
</dbReference>
<evidence type="ECO:0000256" key="3">
    <source>
        <dbReference type="ARBA" id="ARBA00008661"/>
    </source>
</evidence>
<evidence type="ECO:0000313" key="15">
    <source>
        <dbReference type="EMBL" id="NWR88204.1"/>
    </source>
</evidence>
<dbReference type="GO" id="GO:0006493">
    <property type="term" value="P:protein O-linked glycosylation"/>
    <property type="evidence" value="ECO:0007669"/>
    <property type="project" value="TreeGrafter"/>
</dbReference>
<organism evidence="15 16">
    <name type="scientific">Furnarius figulus</name>
    <dbReference type="NCBI Taxonomy" id="463165"/>
    <lineage>
        <taxon>Eukaryota</taxon>
        <taxon>Metazoa</taxon>
        <taxon>Chordata</taxon>
        <taxon>Craniata</taxon>
        <taxon>Vertebrata</taxon>
        <taxon>Euteleostomi</taxon>
        <taxon>Archelosauria</taxon>
        <taxon>Archosauria</taxon>
        <taxon>Dinosauria</taxon>
        <taxon>Saurischia</taxon>
        <taxon>Theropoda</taxon>
        <taxon>Coelurosauria</taxon>
        <taxon>Aves</taxon>
        <taxon>Neognathae</taxon>
        <taxon>Neoaves</taxon>
        <taxon>Telluraves</taxon>
        <taxon>Australaves</taxon>
        <taxon>Passeriformes</taxon>
        <taxon>Furnariidae</taxon>
        <taxon>Furnarius</taxon>
    </lineage>
</organism>
<keyword evidence="4 14" id="KW-0328">Glycosyltransferase</keyword>
<keyword evidence="10" id="KW-0443">Lipid metabolism</keyword>
<name>A0A7K5AY31_9FURN</name>
<dbReference type="PANTHER" id="PTHR11214">
    <property type="entry name" value="BETA-1,3-N-ACETYLGLUCOSAMINYLTRANSFERASE"/>
    <property type="match status" value="1"/>
</dbReference>
<dbReference type="AlphaFoldDB" id="A0A7K5AY31"/>
<keyword evidence="7" id="KW-0735">Signal-anchor</keyword>
<evidence type="ECO:0000256" key="14">
    <source>
        <dbReference type="RuleBase" id="RU363063"/>
    </source>
</evidence>
<evidence type="ECO:0000256" key="6">
    <source>
        <dbReference type="ARBA" id="ARBA00022692"/>
    </source>
</evidence>
<evidence type="ECO:0000256" key="9">
    <source>
        <dbReference type="ARBA" id="ARBA00023034"/>
    </source>
</evidence>
<evidence type="ECO:0000256" key="7">
    <source>
        <dbReference type="ARBA" id="ARBA00022968"/>
    </source>
</evidence>
<keyword evidence="16" id="KW-1185">Reference proteome</keyword>
<dbReference type="GO" id="GO:0006629">
    <property type="term" value="P:lipid metabolic process"/>
    <property type="evidence" value="ECO:0007669"/>
    <property type="project" value="UniProtKB-KW"/>
</dbReference>
<dbReference type="PANTHER" id="PTHR11214:SF265">
    <property type="entry name" value="BETA-1,3-GALACTOSYLTRANSFERASE 5"/>
    <property type="match status" value="1"/>
</dbReference>
<accession>A0A7K5AY31</accession>
<comment type="subcellular location">
    <subcellularLocation>
        <location evidence="1 14">Golgi apparatus membrane</location>
        <topology evidence="1 14">Single-pass type II membrane protein</topology>
    </subcellularLocation>
</comment>
<gene>
    <name evidence="15" type="primary">B3galt5_0</name>
    <name evidence="15" type="ORF">FURFIG_R15341</name>
</gene>
<dbReference type="EC" id="2.4.1.-" evidence="14"/>
<dbReference type="GO" id="GO:0005783">
    <property type="term" value="C:endoplasmic reticulum"/>
    <property type="evidence" value="ECO:0007669"/>
    <property type="project" value="TreeGrafter"/>
</dbReference>
<keyword evidence="8" id="KW-1133">Transmembrane helix</keyword>
<evidence type="ECO:0000256" key="13">
    <source>
        <dbReference type="ARBA" id="ARBA00048834"/>
    </source>
</evidence>
<feature type="non-terminal residue" evidence="15">
    <location>
        <position position="1"/>
    </location>
</feature>
<dbReference type="GO" id="GO:0000139">
    <property type="term" value="C:Golgi membrane"/>
    <property type="evidence" value="ECO:0007669"/>
    <property type="project" value="UniProtKB-SubCell"/>
</dbReference>
<keyword evidence="12" id="KW-0325">Glycoprotein</keyword>
<comment type="catalytic activity">
    <reaction evidence="13">
        <text>a globoside Gb4Cer (d18:1(4E)) + UDP-alpha-D-galactose = a globoside GalGb4Cer (d18:1(4E)) + UDP + H(+)</text>
        <dbReference type="Rhea" id="RHEA:41996"/>
        <dbReference type="ChEBI" id="CHEBI:15378"/>
        <dbReference type="ChEBI" id="CHEBI:18259"/>
        <dbReference type="ChEBI" id="CHEBI:58223"/>
        <dbReference type="ChEBI" id="CHEBI:62571"/>
        <dbReference type="ChEBI" id="CHEBI:66914"/>
    </reaction>
    <physiologicalReaction direction="left-to-right" evidence="13">
        <dbReference type="Rhea" id="RHEA:41997"/>
    </physiologicalReaction>
</comment>
<dbReference type="InterPro" id="IPR002659">
    <property type="entry name" value="Glyco_trans_31"/>
</dbReference>
<evidence type="ECO:0000256" key="12">
    <source>
        <dbReference type="ARBA" id="ARBA00023180"/>
    </source>
</evidence>
<comment type="similarity">
    <text evidence="3 14">Belongs to the glycosyltransferase 31 family.</text>
</comment>
<keyword evidence="6" id="KW-0812">Transmembrane</keyword>
<keyword evidence="9 14" id="KW-0333">Golgi apparatus</keyword>
<comment type="pathway">
    <text evidence="2">Protein modification; protein glycosylation.</text>
</comment>
<evidence type="ECO:0000256" key="2">
    <source>
        <dbReference type="ARBA" id="ARBA00004922"/>
    </source>
</evidence>